<dbReference type="EMBL" id="CP032549">
    <property type="protein sequence ID" value="QIV88591.1"/>
    <property type="molecule type" value="Genomic_DNA"/>
</dbReference>
<dbReference type="HAMAP" id="MF_01384">
    <property type="entry name" value="UreD"/>
    <property type="match status" value="1"/>
</dbReference>
<name>A0A6H0SPQ9_9MICC</name>
<dbReference type="AlphaFoldDB" id="A0A6H0SPQ9"/>
<reference evidence="4 5" key="1">
    <citation type="submission" date="2018-09" db="EMBL/GenBank/DDBJ databases">
        <title>Glutamicibacter mishrai S5-52T (LMG 29155T = KCTC 39846T).</title>
        <authorList>
            <person name="Das S.K."/>
        </authorList>
    </citation>
    <scope>NUCLEOTIDE SEQUENCE [LARGE SCALE GENOMIC DNA]</scope>
    <source>
        <strain evidence="4 5">S5-52</strain>
    </source>
</reference>
<dbReference type="Proteomes" id="UP000502331">
    <property type="component" value="Chromosome"/>
</dbReference>
<comment type="subcellular location">
    <subcellularLocation>
        <location evidence="3">Cytoplasm</location>
    </subcellularLocation>
</comment>
<keyword evidence="3" id="KW-0963">Cytoplasm</keyword>
<proteinExistence type="inferred from homology"/>
<organism evidence="4 5">
    <name type="scientific">Glutamicibacter mishrai</name>
    <dbReference type="NCBI Taxonomy" id="1775880"/>
    <lineage>
        <taxon>Bacteria</taxon>
        <taxon>Bacillati</taxon>
        <taxon>Actinomycetota</taxon>
        <taxon>Actinomycetes</taxon>
        <taxon>Micrococcales</taxon>
        <taxon>Micrococcaceae</taxon>
        <taxon>Glutamicibacter</taxon>
    </lineage>
</organism>
<dbReference type="InterPro" id="IPR002669">
    <property type="entry name" value="UreD"/>
</dbReference>
<evidence type="ECO:0000313" key="5">
    <source>
        <dbReference type="Proteomes" id="UP000502331"/>
    </source>
</evidence>
<keyword evidence="2 3" id="KW-0143">Chaperone</keyword>
<comment type="similarity">
    <text evidence="1 3">Belongs to the UreD family.</text>
</comment>
<dbReference type="PANTHER" id="PTHR33643:SF1">
    <property type="entry name" value="UREASE ACCESSORY PROTEIN D"/>
    <property type="match status" value="1"/>
</dbReference>
<keyword evidence="5" id="KW-1185">Reference proteome</keyword>
<dbReference type="Pfam" id="PF01774">
    <property type="entry name" value="UreD"/>
    <property type="match status" value="1"/>
</dbReference>
<evidence type="ECO:0000313" key="4">
    <source>
        <dbReference type="EMBL" id="QIV88591.1"/>
    </source>
</evidence>
<comment type="subunit">
    <text evidence="3">UreD, UreF and UreG form a complex that acts as a GTP-hydrolysis-dependent molecular chaperone, activating the urease apoprotein by helping to assemble the nickel containing metallocenter of UreC. The UreE protein probably delivers the nickel.</text>
</comment>
<sequence>MERRADKDIATRQFHQGALRVLRPHYLDSTPQVCYTVVNPGGGYLGADQYRIGIDVGPDSSLLLTTQSATKIYRTPQGEAHAQLNLELGENAVLEYLPDQLIAYRDASYRQETIVHMQESSSLVLLEIITPGWSPDSGLFKYQRIRLRTEVHIDGKLSVLDNLLVEPGAQEVESLLYLQGFTHVGMLLAIDSRIDSAMVEQLRDLAYEAAQQQKEHVHVGISMTAASGLSIRTLGTSTESAAAVLISIVNELRRRLRGQNPVELRKY</sequence>
<evidence type="ECO:0000256" key="3">
    <source>
        <dbReference type="HAMAP-Rule" id="MF_01384"/>
    </source>
</evidence>
<dbReference type="GO" id="GO:0005737">
    <property type="term" value="C:cytoplasm"/>
    <property type="evidence" value="ECO:0007669"/>
    <property type="project" value="UniProtKB-SubCell"/>
</dbReference>
<gene>
    <name evidence="3" type="primary">ureD</name>
    <name evidence="4" type="ORF">D3791_00365</name>
</gene>
<protein>
    <recommendedName>
        <fullName evidence="3">Urease accessory protein UreD</fullName>
    </recommendedName>
</protein>
<comment type="function">
    <text evidence="3">Required for maturation of urease via the functional incorporation of the urease nickel metallocenter.</text>
</comment>
<dbReference type="GO" id="GO:0016151">
    <property type="term" value="F:nickel cation binding"/>
    <property type="evidence" value="ECO:0007669"/>
    <property type="project" value="UniProtKB-UniRule"/>
</dbReference>
<evidence type="ECO:0000256" key="1">
    <source>
        <dbReference type="ARBA" id="ARBA00007177"/>
    </source>
</evidence>
<accession>A0A6H0SPQ9</accession>
<dbReference type="PANTHER" id="PTHR33643">
    <property type="entry name" value="UREASE ACCESSORY PROTEIN D"/>
    <property type="match status" value="1"/>
</dbReference>
<keyword evidence="3" id="KW-0996">Nickel insertion</keyword>
<evidence type="ECO:0000256" key="2">
    <source>
        <dbReference type="ARBA" id="ARBA00023186"/>
    </source>
</evidence>